<organism evidence="2 3">
    <name type="scientific">Rhodopseudomonas pseudopalustris</name>
    <dbReference type="NCBI Taxonomy" id="1513892"/>
    <lineage>
        <taxon>Bacteria</taxon>
        <taxon>Pseudomonadati</taxon>
        <taxon>Pseudomonadota</taxon>
        <taxon>Alphaproteobacteria</taxon>
        <taxon>Hyphomicrobiales</taxon>
        <taxon>Nitrobacteraceae</taxon>
        <taxon>Rhodopseudomonas</taxon>
    </lineage>
</organism>
<dbReference type="EMBL" id="FODT01000013">
    <property type="protein sequence ID" value="SEP29445.1"/>
    <property type="molecule type" value="Genomic_DNA"/>
</dbReference>
<dbReference type="PROSITE" id="PS51257">
    <property type="entry name" value="PROKAR_LIPOPROTEIN"/>
    <property type="match status" value="1"/>
</dbReference>
<feature type="transmembrane region" description="Helical" evidence="1">
    <location>
        <begin position="7"/>
        <end position="28"/>
    </location>
</feature>
<evidence type="ECO:0000313" key="3">
    <source>
        <dbReference type="Proteomes" id="UP000199615"/>
    </source>
</evidence>
<proteinExistence type="predicted"/>
<dbReference type="Proteomes" id="UP000199615">
    <property type="component" value="Unassembled WGS sequence"/>
</dbReference>
<keyword evidence="3" id="KW-1185">Reference proteome</keyword>
<keyword evidence="1" id="KW-1133">Transmembrane helix</keyword>
<keyword evidence="1" id="KW-0472">Membrane</keyword>
<accession>A0A1H8WP75</accession>
<keyword evidence="1" id="KW-0812">Transmembrane</keyword>
<dbReference type="RefSeq" id="WP_011504225.1">
    <property type="nucleotide sequence ID" value="NZ_FODT01000013.1"/>
</dbReference>
<reference evidence="3" key="1">
    <citation type="submission" date="2016-10" db="EMBL/GenBank/DDBJ databases">
        <authorList>
            <person name="Varghese N."/>
            <person name="Submissions S."/>
        </authorList>
    </citation>
    <scope>NUCLEOTIDE SEQUENCE [LARGE SCALE GENOMIC DNA]</scope>
    <source>
        <strain evidence="3">DSM 123</strain>
    </source>
</reference>
<evidence type="ECO:0000313" key="2">
    <source>
        <dbReference type="EMBL" id="SEP29445.1"/>
    </source>
</evidence>
<sequence length="51" mass="5724">MRRVAIWLFYCVGALACAYLALYAYSVLTAPKLTPGEPIKIFRNPDAPKYS</sequence>
<protein>
    <submittedName>
        <fullName evidence="2">Uncharacterized protein</fullName>
    </submittedName>
</protein>
<gene>
    <name evidence="2" type="ORF">SAMN05444123_11357</name>
</gene>
<evidence type="ECO:0000256" key="1">
    <source>
        <dbReference type="SAM" id="Phobius"/>
    </source>
</evidence>
<name>A0A1H8WP75_9BRAD</name>
<dbReference type="AlphaFoldDB" id="A0A1H8WP75"/>